<dbReference type="GO" id="GO:0016787">
    <property type="term" value="F:hydrolase activity"/>
    <property type="evidence" value="ECO:0007669"/>
    <property type="project" value="UniProtKB-KW"/>
</dbReference>
<feature type="transmembrane region" description="Helical" evidence="1">
    <location>
        <begin position="92"/>
        <end position="120"/>
    </location>
</feature>
<gene>
    <name evidence="2" type="ORF">BJY20_000678</name>
</gene>
<keyword evidence="1" id="KW-0812">Transmembrane</keyword>
<dbReference type="AlphaFoldDB" id="A0A852VMD8"/>
<protein>
    <submittedName>
        <fullName evidence="2">Putative neutral ceramidase superfamily lipid hydrolase</fullName>
    </submittedName>
</protein>
<proteinExistence type="predicted"/>
<name>A0A852VMD8_9MICO</name>
<dbReference type="EMBL" id="JACCAE010000001">
    <property type="protein sequence ID" value="NYF97286.1"/>
    <property type="molecule type" value="Genomic_DNA"/>
</dbReference>
<accession>A0A852VMD8</accession>
<keyword evidence="1" id="KW-1133">Transmembrane helix</keyword>
<dbReference type="Pfam" id="PF11457">
    <property type="entry name" value="DUF3021"/>
    <property type="match status" value="1"/>
</dbReference>
<keyword evidence="2" id="KW-0378">Hydrolase</keyword>
<feature type="transmembrane region" description="Helical" evidence="1">
    <location>
        <begin position="33"/>
        <end position="54"/>
    </location>
</feature>
<evidence type="ECO:0000313" key="3">
    <source>
        <dbReference type="Proteomes" id="UP000554054"/>
    </source>
</evidence>
<feature type="transmembrane region" description="Helical" evidence="1">
    <location>
        <begin position="66"/>
        <end position="86"/>
    </location>
</feature>
<comment type="caution">
    <text evidence="2">The sequence shown here is derived from an EMBL/GenBank/DDBJ whole genome shotgun (WGS) entry which is preliminary data.</text>
</comment>
<dbReference type="RefSeq" id="WP_185990242.1">
    <property type="nucleotide sequence ID" value="NZ_JACCAE010000001.1"/>
</dbReference>
<organism evidence="2 3">
    <name type="scientific">Janibacter cremeus</name>
    <dbReference type="NCBI Taxonomy" id="1285192"/>
    <lineage>
        <taxon>Bacteria</taxon>
        <taxon>Bacillati</taxon>
        <taxon>Actinomycetota</taxon>
        <taxon>Actinomycetes</taxon>
        <taxon>Micrococcales</taxon>
        <taxon>Intrasporangiaceae</taxon>
        <taxon>Janibacter</taxon>
    </lineage>
</organism>
<feature type="transmembrane region" description="Helical" evidence="1">
    <location>
        <begin position="7"/>
        <end position="27"/>
    </location>
</feature>
<evidence type="ECO:0000313" key="2">
    <source>
        <dbReference type="EMBL" id="NYF97286.1"/>
    </source>
</evidence>
<sequence length="125" mass="13176">MAPLRRGLILAGAASVIFGVMGIALLVEGDSANARSTFAVGVIVAATSGASVIYGVDRWELPRQSAIHFTIMLCTVLPALILSGWFPLNSPLAYLVVIGIFLITGLAIWLVMFFIFGVVLRGRGG</sequence>
<reference evidence="2 3" key="1">
    <citation type="submission" date="2020-07" db="EMBL/GenBank/DDBJ databases">
        <title>Sequencing the genomes of 1000 actinobacteria strains.</title>
        <authorList>
            <person name="Klenk H.-P."/>
        </authorList>
    </citation>
    <scope>NUCLEOTIDE SEQUENCE [LARGE SCALE GENOMIC DNA]</scope>
    <source>
        <strain evidence="2 3">DSM 26154</strain>
    </source>
</reference>
<evidence type="ECO:0000256" key="1">
    <source>
        <dbReference type="SAM" id="Phobius"/>
    </source>
</evidence>
<keyword evidence="3" id="KW-1185">Reference proteome</keyword>
<dbReference type="Proteomes" id="UP000554054">
    <property type="component" value="Unassembled WGS sequence"/>
</dbReference>
<dbReference type="InterPro" id="IPR021560">
    <property type="entry name" value="DUF3021"/>
</dbReference>
<keyword evidence="1" id="KW-0472">Membrane</keyword>